<reference evidence="1" key="2">
    <citation type="submission" date="2021-10" db="EMBL/GenBank/DDBJ databases">
        <title>Phylogenomics reveals ancestral predisposition of the termite-cultivated fungus Termitomyces towards a domesticated lifestyle.</title>
        <authorList>
            <person name="Auxier B."/>
            <person name="Grum-Grzhimaylo A."/>
            <person name="Cardenas M.E."/>
            <person name="Lodge J.D."/>
            <person name="Laessoe T."/>
            <person name="Pedersen O."/>
            <person name="Smith M.E."/>
            <person name="Kuyper T.W."/>
            <person name="Franco-Molano E.A."/>
            <person name="Baroni T.J."/>
            <person name="Aanen D.K."/>
        </authorList>
    </citation>
    <scope>NUCLEOTIDE SEQUENCE</scope>
    <source>
        <strain evidence="1">D49</strain>
    </source>
</reference>
<dbReference type="EMBL" id="JABCKI010006080">
    <property type="protein sequence ID" value="KAG5635483.1"/>
    <property type="molecule type" value="Genomic_DNA"/>
</dbReference>
<dbReference type="OrthoDB" id="2679825at2759"/>
<protein>
    <submittedName>
        <fullName evidence="1">Uncharacterized protein</fullName>
    </submittedName>
</protein>
<keyword evidence="2" id="KW-1185">Reference proteome</keyword>
<reference evidence="1" key="1">
    <citation type="submission" date="2021-02" db="EMBL/GenBank/DDBJ databases">
        <authorList>
            <person name="Nieuwenhuis M."/>
            <person name="Van De Peppel L.J.J."/>
        </authorList>
    </citation>
    <scope>NUCLEOTIDE SEQUENCE</scope>
    <source>
        <strain evidence="1">D49</strain>
    </source>
</reference>
<evidence type="ECO:0000313" key="1">
    <source>
        <dbReference type="EMBL" id="KAG5635483.1"/>
    </source>
</evidence>
<organism evidence="1 2">
    <name type="scientific">Sphagnurus paluster</name>
    <dbReference type="NCBI Taxonomy" id="117069"/>
    <lineage>
        <taxon>Eukaryota</taxon>
        <taxon>Fungi</taxon>
        <taxon>Dikarya</taxon>
        <taxon>Basidiomycota</taxon>
        <taxon>Agaricomycotina</taxon>
        <taxon>Agaricomycetes</taxon>
        <taxon>Agaricomycetidae</taxon>
        <taxon>Agaricales</taxon>
        <taxon>Tricholomatineae</taxon>
        <taxon>Lyophyllaceae</taxon>
        <taxon>Sphagnurus</taxon>
    </lineage>
</organism>
<evidence type="ECO:0000313" key="2">
    <source>
        <dbReference type="Proteomes" id="UP000717328"/>
    </source>
</evidence>
<sequence>MKRGIYRPHKSANARNANARPRLFSVQALLGKERPRLYMALYWKGAKGPDDVNYHTALLLLPKILDPSSERQQRVRRYHIVNGVREDGTQRWDFKPEHARPRSYLLRGLVFLGKLQGDVVELECRLERVLERVPIVQEDPAWRCHHWTWAAITGLIDPLPSPAERVWETAVMFVDSRFEDSTTISIPTCTTAGRLIKPPWEGG</sequence>
<gene>
    <name evidence="1" type="ORF">H0H81_011087</name>
</gene>
<dbReference type="Pfam" id="PF21858">
    <property type="entry name" value="DUF6914"/>
    <property type="match status" value="1"/>
</dbReference>
<proteinExistence type="predicted"/>
<dbReference type="InterPro" id="IPR054208">
    <property type="entry name" value="DUF6914"/>
</dbReference>
<comment type="caution">
    <text evidence="1">The sequence shown here is derived from an EMBL/GenBank/DDBJ whole genome shotgun (WGS) entry which is preliminary data.</text>
</comment>
<dbReference type="Proteomes" id="UP000717328">
    <property type="component" value="Unassembled WGS sequence"/>
</dbReference>
<accession>A0A9P7FP02</accession>
<dbReference type="AlphaFoldDB" id="A0A9P7FP02"/>
<name>A0A9P7FP02_9AGAR</name>